<dbReference type="EMBL" id="CADCWA010000014">
    <property type="protein sequence ID" value="CAA9499264.1"/>
    <property type="molecule type" value="Genomic_DNA"/>
</dbReference>
<evidence type="ECO:0000313" key="1">
    <source>
        <dbReference type="EMBL" id="CAA9499264.1"/>
    </source>
</evidence>
<sequence length="64" mass="7418">MAFRHETSPGRPRRRAVGGRMVLRRGSSEPYLAVLTYEDGRTREHPFRSLRQGEAFLRQEGSMN</sequence>
<dbReference type="AlphaFoldDB" id="A0A6J4SPH5"/>
<gene>
    <name evidence="1" type="ORF">AVDCRST_MAG31-269</name>
</gene>
<proteinExistence type="predicted"/>
<reference evidence="1" key="1">
    <citation type="submission" date="2020-02" db="EMBL/GenBank/DDBJ databases">
        <authorList>
            <person name="Meier V. D."/>
        </authorList>
    </citation>
    <scope>NUCLEOTIDE SEQUENCE</scope>
    <source>
        <strain evidence="1">AVDCRST_MAG31</strain>
    </source>
</reference>
<name>A0A6J4SPH5_9SPHN</name>
<organism evidence="1">
    <name type="scientific">uncultured Sphingomonas sp</name>
    <dbReference type="NCBI Taxonomy" id="158754"/>
    <lineage>
        <taxon>Bacteria</taxon>
        <taxon>Pseudomonadati</taxon>
        <taxon>Pseudomonadota</taxon>
        <taxon>Alphaproteobacteria</taxon>
        <taxon>Sphingomonadales</taxon>
        <taxon>Sphingomonadaceae</taxon>
        <taxon>Sphingomonas</taxon>
        <taxon>environmental samples</taxon>
    </lineage>
</organism>
<accession>A0A6J4SPH5</accession>
<protein>
    <submittedName>
        <fullName evidence="1">Uncharacterized protein</fullName>
    </submittedName>
</protein>